<dbReference type="Gene3D" id="3.30.530.20">
    <property type="match status" value="1"/>
</dbReference>
<evidence type="ECO:0000313" key="3">
    <source>
        <dbReference type="Proteomes" id="UP000045782"/>
    </source>
</evidence>
<keyword evidence="1" id="KW-1133">Transmembrane helix</keyword>
<sequence length="202" mass="21740">METWLIIVIAVACLAAAGAVLGVMLLVILAAGGISAARFNLTPVGADQLRGYLDSEASFAITVQRDFFHPPDQVFKALLDERFMSWAPFTRGVDYAGTALRDVGTKRALVNTFIVLAEQIVVNEPGRVLGVTATACSVPLVLDSAAELFDVVDNGTGGTRLTWHVGGTPRWVGWLPLRMAAPFVRPVATWQLGKLRPIIGRR</sequence>
<dbReference type="InterPro" id="IPR023393">
    <property type="entry name" value="START-like_dom_sf"/>
</dbReference>
<dbReference type="SUPFAM" id="SSF55961">
    <property type="entry name" value="Bet v1-like"/>
    <property type="match status" value="1"/>
</dbReference>
<organism evidence="2 3">
    <name type="scientific">Mycobacteroides abscessus</name>
    <dbReference type="NCBI Taxonomy" id="36809"/>
    <lineage>
        <taxon>Bacteria</taxon>
        <taxon>Bacillati</taxon>
        <taxon>Actinomycetota</taxon>
        <taxon>Actinomycetes</taxon>
        <taxon>Mycobacteriales</taxon>
        <taxon>Mycobacteriaceae</taxon>
        <taxon>Mycobacteroides</taxon>
    </lineage>
</organism>
<dbReference type="RefSeq" id="WP_005064011.1">
    <property type="nucleotide sequence ID" value="NZ_CP014951.1"/>
</dbReference>
<dbReference type="Proteomes" id="UP000045782">
    <property type="component" value="Unassembled WGS sequence"/>
</dbReference>
<feature type="transmembrane region" description="Helical" evidence="1">
    <location>
        <begin position="6"/>
        <end position="31"/>
    </location>
</feature>
<protein>
    <recommendedName>
        <fullName evidence="4">Polyketide cyclase / dehydrase and lipid transport</fullName>
    </recommendedName>
</protein>
<proteinExistence type="predicted"/>
<dbReference type="AlphaFoldDB" id="A0A0U0ZLT8"/>
<evidence type="ECO:0008006" key="4">
    <source>
        <dbReference type="Google" id="ProtNLM"/>
    </source>
</evidence>
<name>A0A0U0ZLT8_9MYCO</name>
<evidence type="ECO:0000256" key="1">
    <source>
        <dbReference type="SAM" id="Phobius"/>
    </source>
</evidence>
<accession>A0A0U0ZLT8</accession>
<reference evidence="2 3" key="1">
    <citation type="submission" date="2015-03" db="EMBL/GenBank/DDBJ databases">
        <authorList>
            <person name="Murphy D."/>
        </authorList>
    </citation>
    <scope>NUCLEOTIDE SEQUENCE [LARGE SCALE GENOMIC DNA]</scope>
    <source>
        <strain evidence="2 3">PAP088</strain>
    </source>
</reference>
<dbReference type="EMBL" id="CSWP01000003">
    <property type="protein sequence ID" value="CPV49137.1"/>
    <property type="molecule type" value="Genomic_DNA"/>
</dbReference>
<keyword evidence="1" id="KW-0812">Transmembrane</keyword>
<evidence type="ECO:0000313" key="2">
    <source>
        <dbReference type="EMBL" id="CPV49137.1"/>
    </source>
</evidence>
<dbReference type="Pfam" id="PF10604">
    <property type="entry name" value="Polyketide_cyc2"/>
    <property type="match status" value="1"/>
</dbReference>
<gene>
    <name evidence="2" type="ORF">ERS075579_02079</name>
</gene>
<keyword evidence="1" id="KW-0472">Membrane</keyword>
<dbReference type="InterPro" id="IPR019587">
    <property type="entry name" value="Polyketide_cyclase/dehydratase"/>
</dbReference>